<accession>A0A0R1X1B8</accession>
<evidence type="ECO:0000313" key="3">
    <source>
        <dbReference type="Proteomes" id="UP000050949"/>
    </source>
</evidence>
<dbReference type="eggNOG" id="COG1399">
    <property type="taxonomic scope" value="Bacteria"/>
</dbReference>
<feature type="compositionally biased region" description="Basic and acidic residues" evidence="1">
    <location>
        <begin position="162"/>
        <end position="171"/>
    </location>
</feature>
<evidence type="ECO:0000256" key="1">
    <source>
        <dbReference type="SAM" id="MobiDB-lite"/>
    </source>
</evidence>
<dbReference type="OrthoDB" id="9790372at2"/>
<name>A0A0R1X1B8_9LACO</name>
<feature type="compositionally biased region" description="Basic and acidic residues" evidence="1">
    <location>
        <begin position="184"/>
        <end position="198"/>
    </location>
</feature>
<evidence type="ECO:0000313" key="2">
    <source>
        <dbReference type="EMBL" id="KRM24088.1"/>
    </source>
</evidence>
<dbReference type="InterPro" id="IPR003772">
    <property type="entry name" value="YceD"/>
</dbReference>
<comment type="caution">
    <text evidence="2">The sequence shown here is derived from an EMBL/GenBank/DDBJ whole genome shotgun (WGS) entry which is preliminary data.</text>
</comment>
<organism evidence="2 3">
    <name type="scientific">Schleiferilactobacillus harbinensis DSM 16991</name>
    <dbReference type="NCBI Taxonomy" id="1122147"/>
    <lineage>
        <taxon>Bacteria</taxon>
        <taxon>Bacillati</taxon>
        <taxon>Bacillota</taxon>
        <taxon>Bacilli</taxon>
        <taxon>Lactobacillales</taxon>
        <taxon>Lactobacillaceae</taxon>
        <taxon>Schleiferilactobacillus</taxon>
    </lineage>
</organism>
<protein>
    <recommendedName>
        <fullName evidence="4">DUF177 domain-containing protein</fullName>
    </recommendedName>
</protein>
<dbReference type="PATRIC" id="fig|1122147.4.peg.1540"/>
<dbReference type="Pfam" id="PF02620">
    <property type="entry name" value="YceD"/>
    <property type="match status" value="1"/>
</dbReference>
<sequence length="198" mass="22371">MLQWTEADLRKQGNREIQFDRDVPLMPEIAERFEDISDASIYHVQGTIRADGAGWLATVHATGEVTAHSTRSLAPVRVAQDFTFTELWIPQEQWGSEPAEKLMDTHQALTIPMAHDMIDIYGAVSDHVVLELPSQILTDEEAKQDVMPAGQDWHVISEAEYEAQKKADAKPNPELAKLKSLLQDQEKDDKDDTDQHKD</sequence>
<dbReference type="RefSeq" id="WP_027828473.1">
    <property type="nucleotide sequence ID" value="NZ_AUEH01000020.1"/>
</dbReference>
<evidence type="ECO:0008006" key="4">
    <source>
        <dbReference type="Google" id="ProtNLM"/>
    </source>
</evidence>
<reference evidence="2 3" key="1">
    <citation type="journal article" date="2015" name="Genome Announc.">
        <title>Expanding the biotechnology potential of lactobacilli through comparative genomics of 213 strains and associated genera.</title>
        <authorList>
            <person name="Sun Z."/>
            <person name="Harris H.M."/>
            <person name="McCann A."/>
            <person name="Guo C."/>
            <person name="Argimon S."/>
            <person name="Zhang W."/>
            <person name="Yang X."/>
            <person name="Jeffery I.B."/>
            <person name="Cooney J.C."/>
            <person name="Kagawa T.F."/>
            <person name="Liu W."/>
            <person name="Song Y."/>
            <person name="Salvetti E."/>
            <person name="Wrobel A."/>
            <person name="Rasinkangas P."/>
            <person name="Parkhill J."/>
            <person name="Rea M.C."/>
            <person name="O'Sullivan O."/>
            <person name="Ritari J."/>
            <person name="Douillard F.P."/>
            <person name="Paul Ross R."/>
            <person name="Yang R."/>
            <person name="Briner A.E."/>
            <person name="Felis G.E."/>
            <person name="de Vos W.M."/>
            <person name="Barrangou R."/>
            <person name="Klaenhammer T.R."/>
            <person name="Caufield P.W."/>
            <person name="Cui Y."/>
            <person name="Zhang H."/>
            <person name="O'Toole P.W."/>
        </authorList>
    </citation>
    <scope>NUCLEOTIDE SEQUENCE [LARGE SCALE GENOMIC DNA]</scope>
    <source>
        <strain evidence="2 3">DSM 16991</strain>
    </source>
</reference>
<feature type="region of interest" description="Disordered" evidence="1">
    <location>
        <begin position="162"/>
        <end position="198"/>
    </location>
</feature>
<dbReference type="AlphaFoldDB" id="A0A0R1X1B8"/>
<dbReference type="EMBL" id="AZFW01000146">
    <property type="protein sequence ID" value="KRM24088.1"/>
    <property type="molecule type" value="Genomic_DNA"/>
</dbReference>
<dbReference type="Proteomes" id="UP000050949">
    <property type="component" value="Unassembled WGS sequence"/>
</dbReference>
<proteinExistence type="predicted"/>
<gene>
    <name evidence="2" type="ORF">FC91_GL001485</name>
</gene>